<sequence length="199" mass="23183">MAPLEVRHFGLQLLALRKEKKLTQEQLAQELNAKYGHSLGKSSISHYENGNRLPEIPVLVDLADFFQITLDQLLVLHPLRKEKDHQNKAHEKEGHENQSRESNIHNSQTHEKIKENDHSFHEEKSDYKHALEKMKEQEKILEVDLEKIVNQWILTIEDAPLLKINNHKLGTKDRALMISALKIGFELVKSRKEEQKEKG</sequence>
<name>A0A5Q2N069_9FIRM</name>
<dbReference type="Proteomes" id="UP000366051">
    <property type="component" value="Chromosome"/>
</dbReference>
<dbReference type="PANTHER" id="PTHR46558">
    <property type="entry name" value="TRACRIPTIONAL REGULATORY PROTEIN-RELATED-RELATED"/>
    <property type="match status" value="1"/>
</dbReference>
<reference evidence="5" key="1">
    <citation type="submission" date="2019-11" db="EMBL/GenBank/DDBJ databases">
        <title>Genome sequence of Heliorestis convoluta strain HH, an alkaliphilic and minimalistic phototrophic bacterium from a soda lake in Egypt.</title>
        <authorList>
            <person name="Dewey E.D."/>
            <person name="Stokes L.M."/>
            <person name="Burchell B.M."/>
            <person name="Shaffer K.N."/>
            <person name="Huntington A.M."/>
            <person name="Baker J.M."/>
            <person name="Nadendla S."/>
            <person name="Giglio M.G."/>
            <person name="Touchman J.W."/>
            <person name="Blankenship R.E."/>
            <person name="Madigan M.T."/>
            <person name="Sattley W.M."/>
        </authorList>
    </citation>
    <scope>NUCLEOTIDE SEQUENCE [LARGE SCALE GENOMIC DNA]</scope>
    <source>
        <strain evidence="5">HH</strain>
    </source>
</reference>
<dbReference type="Gene3D" id="1.10.260.40">
    <property type="entry name" value="lambda repressor-like DNA-binding domains"/>
    <property type="match status" value="1"/>
</dbReference>
<keyword evidence="1" id="KW-0238">DNA-binding</keyword>
<dbReference type="InterPro" id="IPR010982">
    <property type="entry name" value="Lambda_DNA-bd_dom_sf"/>
</dbReference>
<organism evidence="4 5">
    <name type="scientific">Heliorestis convoluta</name>
    <dbReference type="NCBI Taxonomy" id="356322"/>
    <lineage>
        <taxon>Bacteria</taxon>
        <taxon>Bacillati</taxon>
        <taxon>Bacillota</taxon>
        <taxon>Clostridia</taxon>
        <taxon>Eubacteriales</taxon>
        <taxon>Heliobacteriaceae</taxon>
        <taxon>Heliorestis</taxon>
    </lineage>
</organism>
<dbReference type="InterPro" id="IPR001387">
    <property type="entry name" value="Cro/C1-type_HTH"/>
</dbReference>
<dbReference type="AlphaFoldDB" id="A0A5Q2N069"/>
<dbReference type="GO" id="GO:0003677">
    <property type="term" value="F:DNA binding"/>
    <property type="evidence" value="ECO:0007669"/>
    <property type="project" value="UniProtKB-KW"/>
</dbReference>
<dbReference type="OrthoDB" id="9801008at2"/>
<dbReference type="RefSeq" id="WP_153725544.1">
    <property type="nucleotide sequence ID" value="NZ_CP045875.1"/>
</dbReference>
<evidence type="ECO:0000256" key="2">
    <source>
        <dbReference type="SAM" id="MobiDB-lite"/>
    </source>
</evidence>
<dbReference type="KEGG" id="hcv:FTV88_2239"/>
<protein>
    <submittedName>
        <fullName evidence="4">XRE family transcriptional regulator</fullName>
    </submittedName>
</protein>
<dbReference type="EMBL" id="CP045875">
    <property type="protein sequence ID" value="QGG48337.1"/>
    <property type="molecule type" value="Genomic_DNA"/>
</dbReference>
<dbReference type="CDD" id="cd00093">
    <property type="entry name" value="HTH_XRE"/>
    <property type="match status" value="1"/>
</dbReference>
<gene>
    <name evidence="4" type="ORF">FTV88_2239</name>
</gene>
<accession>A0A5Q2N069</accession>
<dbReference type="SMART" id="SM00530">
    <property type="entry name" value="HTH_XRE"/>
    <property type="match status" value="1"/>
</dbReference>
<evidence type="ECO:0000313" key="5">
    <source>
        <dbReference type="Proteomes" id="UP000366051"/>
    </source>
</evidence>
<feature type="domain" description="HTH cro/C1-type" evidence="3">
    <location>
        <begin position="13"/>
        <end position="73"/>
    </location>
</feature>
<evidence type="ECO:0000259" key="3">
    <source>
        <dbReference type="PROSITE" id="PS50943"/>
    </source>
</evidence>
<dbReference type="PANTHER" id="PTHR46558:SF11">
    <property type="entry name" value="HTH-TYPE TRANSCRIPTIONAL REGULATOR XRE"/>
    <property type="match status" value="1"/>
</dbReference>
<proteinExistence type="predicted"/>
<dbReference type="Pfam" id="PF01381">
    <property type="entry name" value="HTH_3"/>
    <property type="match status" value="1"/>
</dbReference>
<feature type="region of interest" description="Disordered" evidence="2">
    <location>
        <begin position="84"/>
        <end position="124"/>
    </location>
</feature>
<evidence type="ECO:0000256" key="1">
    <source>
        <dbReference type="ARBA" id="ARBA00023125"/>
    </source>
</evidence>
<keyword evidence="5" id="KW-1185">Reference proteome</keyword>
<dbReference type="SUPFAM" id="SSF47413">
    <property type="entry name" value="lambda repressor-like DNA-binding domains"/>
    <property type="match status" value="1"/>
</dbReference>
<evidence type="ECO:0000313" key="4">
    <source>
        <dbReference type="EMBL" id="QGG48337.1"/>
    </source>
</evidence>
<dbReference type="PROSITE" id="PS50943">
    <property type="entry name" value="HTH_CROC1"/>
    <property type="match status" value="1"/>
</dbReference>